<dbReference type="InterPro" id="IPR001537">
    <property type="entry name" value="SpoU_MeTrfase"/>
</dbReference>
<dbReference type="PANTHER" id="PTHR42971">
    <property type="entry name" value="TRNA (CYTIDINE(34)-2'-O)-METHYLTRANSFERASE"/>
    <property type="match status" value="1"/>
</dbReference>
<dbReference type="GO" id="GO:0042802">
    <property type="term" value="F:identical protein binding"/>
    <property type="evidence" value="ECO:0007669"/>
    <property type="project" value="UniProtKB-ARBA"/>
</dbReference>
<comment type="subcellular location">
    <subcellularLocation>
        <location evidence="6">Cytoplasm</location>
    </subcellularLocation>
</comment>
<keyword evidence="3 6" id="KW-0808">Transferase</keyword>
<dbReference type="SUPFAM" id="SSF75217">
    <property type="entry name" value="alpha/beta knot"/>
    <property type="match status" value="1"/>
</dbReference>
<evidence type="ECO:0000256" key="7">
    <source>
        <dbReference type="PIRSR" id="PIRSR029256-1"/>
    </source>
</evidence>
<evidence type="ECO:0000256" key="2">
    <source>
        <dbReference type="ARBA" id="ARBA00022603"/>
    </source>
</evidence>
<feature type="domain" description="tRNA/rRNA methyltransferase SpoU type" evidence="8">
    <location>
        <begin position="4"/>
        <end position="144"/>
    </location>
</feature>
<feature type="binding site" evidence="6 7">
    <location>
        <position position="78"/>
    </location>
    <ligand>
        <name>S-adenosyl-L-methionine</name>
        <dbReference type="ChEBI" id="CHEBI:59789"/>
    </ligand>
</feature>
<keyword evidence="5 6" id="KW-0819">tRNA processing</keyword>
<reference evidence="10" key="1">
    <citation type="submission" date="2017-09" db="EMBL/GenBank/DDBJ databases">
        <title>Bacterial strain isolated from the female urinary microbiota.</title>
        <authorList>
            <person name="Thomas-White K."/>
            <person name="Kumar N."/>
            <person name="Forster S."/>
            <person name="Putonti C."/>
            <person name="Lawley T."/>
            <person name="Wolfe A.J."/>
        </authorList>
    </citation>
    <scope>NUCLEOTIDE SEQUENCE [LARGE SCALE GENOMIC DNA]</scope>
    <source>
        <strain evidence="10">UMB0959</strain>
    </source>
</reference>
<evidence type="ECO:0000259" key="8">
    <source>
        <dbReference type="Pfam" id="PF00588"/>
    </source>
</evidence>
<dbReference type="Pfam" id="PF00588">
    <property type="entry name" value="SpoU_methylase"/>
    <property type="match status" value="1"/>
</dbReference>
<evidence type="ECO:0000256" key="4">
    <source>
        <dbReference type="ARBA" id="ARBA00022691"/>
    </source>
</evidence>
<gene>
    <name evidence="9" type="primary">trmL</name>
    <name evidence="9" type="ORF">CJ229_003525</name>
</gene>
<dbReference type="GO" id="GO:0005737">
    <property type="term" value="C:cytoplasm"/>
    <property type="evidence" value="ECO:0007669"/>
    <property type="project" value="UniProtKB-SubCell"/>
</dbReference>
<keyword evidence="2 6" id="KW-0489">Methyltransferase</keyword>
<keyword evidence="1 6" id="KW-0963">Cytoplasm</keyword>
<comment type="function">
    <text evidence="6">Could methylate the ribose at the nucleotide 34 wobble position in tRNA.</text>
</comment>
<dbReference type="GO" id="GO:0002130">
    <property type="term" value="P:wobble position ribose methylation"/>
    <property type="evidence" value="ECO:0007669"/>
    <property type="project" value="TreeGrafter"/>
</dbReference>
<comment type="catalytic activity">
    <reaction evidence="6">
        <text>5-carboxymethylaminomethyluridine(34) in tRNA(Leu) + S-adenosyl-L-methionine = 5-carboxymethylaminomethyl-2'-O-methyluridine(34) in tRNA(Leu) + S-adenosyl-L-homocysteine + H(+)</text>
        <dbReference type="Rhea" id="RHEA:43088"/>
        <dbReference type="Rhea" id="RHEA-COMP:10333"/>
        <dbReference type="Rhea" id="RHEA-COMP:10334"/>
        <dbReference type="ChEBI" id="CHEBI:15378"/>
        <dbReference type="ChEBI" id="CHEBI:57856"/>
        <dbReference type="ChEBI" id="CHEBI:59789"/>
        <dbReference type="ChEBI" id="CHEBI:74508"/>
        <dbReference type="ChEBI" id="CHEBI:74511"/>
        <dbReference type="EC" id="2.1.1.207"/>
    </reaction>
</comment>
<proteinExistence type="inferred from homology"/>
<dbReference type="NCBIfam" id="TIGR00185">
    <property type="entry name" value="tRNA_yibK_trmL"/>
    <property type="match status" value="1"/>
</dbReference>
<accession>A0AAF0YM37</accession>
<dbReference type="EMBL" id="CP136964">
    <property type="protein sequence ID" value="WOS96987.1"/>
    <property type="molecule type" value="Genomic_DNA"/>
</dbReference>
<feature type="binding site" evidence="6 7">
    <location>
        <position position="103"/>
    </location>
    <ligand>
        <name>S-adenosyl-L-methionine</name>
        <dbReference type="ChEBI" id="CHEBI:59789"/>
    </ligand>
</feature>
<sequence>MMNHIVLFRPDIPQNTGNIGRTCAATKTKLHLIKPLGFEITDKHLKRAGMDYWYDLDITYHESIEDFLEEADGKLYFISKFGENYYHEEDYSDSDEDHYLIFGRETKGLPDYIKEKYKDRLMRIPMHEDFRSLNLSNTVAMVLYEALRQQGFKGLI</sequence>
<dbReference type="InterPro" id="IPR029026">
    <property type="entry name" value="tRNA_m1G_MTases_N"/>
</dbReference>
<dbReference type="Gene3D" id="3.40.1280.10">
    <property type="match status" value="1"/>
</dbReference>
<dbReference type="KEGG" id="nmy:CJ229_003525"/>
<keyword evidence="10" id="KW-1185">Reference proteome</keyword>
<dbReference type="InterPro" id="IPR016914">
    <property type="entry name" value="TrmL"/>
</dbReference>
<dbReference type="GO" id="GO:0003723">
    <property type="term" value="F:RNA binding"/>
    <property type="evidence" value="ECO:0007669"/>
    <property type="project" value="InterPro"/>
</dbReference>
<dbReference type="HAMAP" id="MF_01885">
    <property type="entry name" value="tRNA_methyltr_TrmL"/>
    <property type="match status" value="1"/>
</dbReference>
<comment type="catalytic activity">
    <reaction evidence="6">
        <text>cytidine(34) in tRNA + S-adenosyl-L-methionine = 2'-O-methylcytidine(34) in tRNA + S-adenosyl-L-homocysteine + H(+)</text>
        <dbReference type="Rhea" id="RHEA:43084"/>
        <dbReference type="Rhea" id="RHEA-COMP:10331"/>
        <dbReference type="Rhea" id="RHEA-COMP:10332"/>
        <dbReference type="ChEBI" id="CHEBI:15378"/>
        <dbReference type="ChEBI" id="CHEBI:57856"/>
        <dbReference type="ChEBI" id="CHEBI:59789"/>
        <dbReference type="ChEBI" id="CHEBI:74495"/>
        <dbReference type="ChEBI" id="CHEBI:82748"/>
        <dbReference type="EC" id="2.1.1.207"/>
    </reaction>
</comment>
<dbReference type="PIRSF" id="PIRSF029256">
    <property type="entry name" value="SpoU_TrmH_prd"/>
    <property type="match status" value="1"/>
</dbReference>
<keyword evidence="4 6" id="KW-0949">S-adenosyl-L-methionine</keyword>
<evidence type="ECO:0000313" key="10">
    <source>
        <dbReference type="Proteomes" id="UP000243626"/>
    </source>
</evidence>
<name>A0AAF0YM37_9STAP</name>
<dbReference type="CDD" id="cd18094">
    <property type="entry name" value="SpoU-like_TrmL"/>
    <property type="match status" value="1"/>
</dbReference>
<feature type="binding site" evidence="6 7">
    <location>
        <position position="124"/>
    </location>
    <ligand>
        <name>S-adenosyl-L-methionine</name>
        <dbReference type="ChEBI" id="CHEBI:59789"/>
    </ligand>
</feature>
<dbReference type="AlphaFoldDB" id="A0AAF0YM37"/>
<protein>
    <recommendedName>
        <fullName evidence="6">Putative tRNA (cytidine(34)-2'-O)-methyltransferase</fullName>
        <ecNumber evidence="6">2.1.1.207</ecNumber>
    </recommendedName>
    <alternativeName>
        <fullName evidence="6">tRNA (cytidine/uridine-2'-O-)-methyltransferase</fullName>
    </alternativeName>
</protein>
<dbReference type="GO" id="GO:0008757">
    <property type="term" value="F:S-adenosylmethionine-dependent methyltransferase activity"/>
    <property type="evidence" value="ECO:0007669"/>
    <property type="project" value="UniProtKB-UniRule"/>
</dbReference>
<organism evidence="9 10">
    <name type="scientific">Nosocomiicoccus massiliensis</name>
    <dbReference type="NCBI Taxonomy" id="1232430"/>
    <lineage>
        <taxon>Bacteria</taxon>
        <taxon>Bacillati</taxon>
        <taxon>Bacillota</taxon>
        <taxon>Bacilli</taxon>
        <taxon>Bacillales</taxon>
        <taxon>Staphylococcaceae</taxon>
        <taxon>Nosocomiicoccus</taxon>
    </lineage>
</organism>
<dbReference type="GO" id="GO:0008175">
    <property type="term" value="F:tRNA methyltransferase activity"/>
    <property type="evidence" value="ECO:0007669"/>
    <property type="project" value="UniProtKB-UniRule"/>
</dbReference>
<dbReference type="InterPro" id="IPR029028">
    <property type="entry name" value="Alpha/beta_knot_MTases"/>
</dbReference>
<evidence type="ECO:0000256" key="1">
    <source>
        <dbReference type="ARBA" id="ARBA00022490"/>
    </source>
</evidence>
<dbReference type="EC" id="2.1.1.207" evidence="6"/>
<dbReference type="FunFam" id="3.40.1280.10:FF:000002">
    <property type="entry name" value="Peptidylprolyl isomerase"/>
    <property type="match status" value="1"/>
</dbReference>
<comment type="similarity">
    <text evidence="6">Belongs to the class IV-like SAM-binding methyltransferase superfamily. RNA methyltransferase TrmH family. TrmL subfamily.</text>
</comment>
<dbReference type="PANTHER" id="PTHR42971:SF1">
    <property type="entry name" value="TRNA (CYTIDINE(34)-2'-O)-METHYLTRANSFERASE"/>
    <property type="match status" value="1"/>
</dbReference>
<evidence type="ECO:0000313" key="9">
    <source>
        <dbReference type="EMBL" id="WOS96987.1"/>
    </source>
</evidence>
<dbReference type="Proteomes" id="UP000243626">
    <property type="component" value="Chromosome"/>
</dbReference>
<evidence type="ECO:0000256" key="6">
    <source>
        <dbReference type="HAMAP-Rule" id="MF_01885"/>
    </source>
</evidence>
<evidence type="ECO:0000256" key="5">
    <source>
        <dbReference type="ARBA" id="ARBA00022694"/>
    </source>
</evidence>
<evidence type="ECO:0000256" key="3">
    <source>
        <dbReference type="ARBA" id="ARBA00022679"/>
    </source>
</evidence>
<feature type="binding site" evidence="6 7">
    <location>
        <position position="132"/>
    </location>
    <ligand>
        <name>S-adenosyl-L-methionine</name>
        <dbReference type="ChEBI" id="CHEBI:59789"/>
    </ligand>
</feature>